<proteinExistence type="predicted"/>
<protein>
    <submittedName>
        <fullName evidence="2">Uncharacterized protein</fullName>
    </submittedName>
</protein>
<sequence>MKESIKAKIEDRVFSRENIIKIATIIYSKYEEDLKKYESSPEDFRGLNYHGSFKIELTCDDDTQYTSDSLELFTKDDIIDRKKVWSISIRFWGHNDEEIRFAITEGNQKTPNLLHVTGENGLARLWFSELEDVIKHVKPQENFILTHKKVFTVIVSYVFSILTLISFIFSLVILNKLGLFTSNPDAEVDNAWIYLLVFIMICSLPWKIKIDKWIDSFWYSVEFDFGPEHYKKTKNKRKIFWIAFSAVFLPLILFLLSIL</sequence>
<keyword evidence="3" id="KW-1185">Reference proteome</keyword>
<evidence type="ECO:0000313" key="3">
    <source>
        <dbReference type="Proteomes" id="UP000180194"/>
    </source>
</evidence>
<comment type="caution">
    <text evidence="2">The sequence shown here is derived from an EMBL/GenBank/DDBJ whole genome shotgun (WGS) entry which is preliminary data.</text>
</comment>
<evidence type="ECO:0000313" key="2">
    <source>
        <dbReference type="EMBL" id="OHX42362.1"/>
    </source>
</evidence>
<feature type="transmembrane region" description="Helical" evidence="1">
    <location>
        <begin position="191"/>
        <end position="208"/>
    </location>
</feature>
<dbReference type="RefSeq" id="WP_071159543.1">
    <property type="nucleotide sequence ID" value="NZ_MBRJ01000051.1"/>
</dbReference>
<keyword evidence="1" id="KW-1133">Transmembrane helix</keyword>
<organism evidence="2 3">
    <name type="scientific">Cytobacillus oceanisediminis</name>
    <dbReference type="NCBI Taxonomy" id="665099"/>
    <lineage>
        <taxon>Bacteria</taxon>
        <taxon>Bacillati</taxon>
        <taxon>Bacillota</taxon>
        <taxon>Bacilli</taxon>
        <taxon>Bacillales</taxon>
        <taxon>Bacillaceae</taxon>
        <taxon>Cytobacillus</taxon>
    </lineage>
</organism>
<dbReference type="EMBL" id="MBRJ01000051">
    <property type="protein sequence ID" value="OHX42362.1"/>
    <property type="molecule type" value="Genomic_DNA"/>
</dbReference>
<accession>A0ABX3CL94</accession>
<feature type="transmembrane region" description="Helical" evidence="1">
    <location>
        <begin position="150"/>
        <end position="171"/>
    </location>
</feature>
<evidence type="ECO:0000256" key="1">
    <source>
        <dbReference type="SAM" id="Phobius"/>
    </source>
</evidence>
<gene>
    <name evidence="2" type="ORF">BBV17_27585</name>
</gene>
<reference evidence="2 3" key="1">
    <citation type="submission" date="2016-07" db="EMBL/GenBank/DDBJ databases">
        <title>Bacillus oceanisediminis whole genome.</title>
        <authorList>
            <person name="Pal Y."/>
            <person name="Verma A."/>
            <person name="Mual P."/>
            <person name="Srinivasan K."/>
        </authorList>
    </citation>
    <scope>NUCLEOTIDE SEQUENCE [LARGE SCALE GENOMIC DNA]</scope>
    <source>
        <strain evidence="2 3">Bhandara28</strain>
    </source>
</reference>
<dbReference type="Proteomes" id="UP000180194">
    <property type="component" value="Unassembled WGS sequence"/>
</dbReference>
<keyword evidence="1" id="KW-0472">Membrane</keyword>
<keyword evidence="1" id="KW-0812">Transmembrane</keyword>
<name>A0ABX3CL94_9BACI</name>
<feature type="transmembrane region" description="Helical" evidence="1">
    <location>
        <begin position="239"/>
        <end position="258"/>
    </location>
</feature>